<feature type="region of interest" description="Disordered" evidence="5">
    <location>
        <begin position="73"/>
        <end position="107"/>
    </location>
</feature>
<feature type="transmembrane region" description="Helical" evidence="6">
    <location>
        <begin position="400"/>
        <end position="419"/>
    </location>
</feature>
<feature type="domain" description="Major facilitator superfamily (MFS) profile" evidence="7">
    <location>
        <begin position="121"/>
        <end position="569"/>
    </location>
</feature>
<dbReference type="PANTHER" id="PTHR23501:SF154">
    <property type="entry name" value="MULTIDRUG-EFFLUX TRANSPORTER RV1634-RELATED"/>
    <property type="match status" value="1"/>
</dbReference>
<feature type="transmembrane region" description="Helical" evidence="6">
    <location>
        <begin position="185"/>
        <end position="204"/>
    </location>
</feature>
<feature type="transmembrane region" description="Helical" evidence="6">
    <location>
        <begin position="272"/>
        <end position="291"/>
    </location>
</feature>
<sequence length="569" mass="56844">MTDLDPHGVDTAGAPAHAVGAGAAPAAPDISGSAPGPTAVTLPSPATEAPPATSATAASAATAAVAIESAPTVPGPDLIATPGPVPGPDLTPTPTPTPGPDLSAEPAADERTVLSRAYRALTLGIISVVSLIAFEASAVNTAMPVAAESLNGVELYAFAFSGYFTASLFAMALSGEWCDRKGPLAPLFAGIAAFGAGLVVAGSAQQMWMFVAGRGVQGVGGGLVIVALYVVVGRAYPGRLQPNVMAAFSAAWVLPVIVGPVVAGTITEHIGWRWVFLAIPLLILLPLAVMLPALRGLPPGERSPAMNRRRILLALTAAAGAGLLQYAVQDLHWLSLIPGIVGAALLVPCILRLLPAGTFRAARGLPSVVLLRGLAAGTFLGAESFVPLMLVTERGLSPTAAGLSLTGGGLTWALGSYTQSRPRLEAHRERLMVLGMLLIAMSIGLVATALIDGVSPWVVAVAWVIGGMGMGMTISGGSVLLLKLSGPQDAGSNASSLQVSDALGNITLVGASGVLFVAFGGGSATGTHDASAAAGSSSHPAAFVAVFLGMAAMAVVGAAVATRLRPGKE</sequence>
<dbReference type="Pfam" id="PF07690">
    <property type="entry name" value="MFS_1"/>
    <property type="match status" value="1"/>
</dbReference>
<dbReference type="InterPro" id="IPR036259">
    <property type="entry name" value="MFS_trans_sf"/>
</dbReference>
<reference evidence="8 9" key="1">
    <citation type="submission" date="2020-08" db="EMBL/GenBank/DDBJ databases">
        <title>Genomic Encyclopedia of Type Strains, Phase III (KMG-III): the genomes of soil and plant-associated and newly described type strains.</title>
        <authorList>
            <person name="Whitman W."/>
        </authorList>
    </citation>
    <scope>NUCLEOTIDE SEQUENCE [LARGE SCALE GENOMIC DNA]</scope>
    <source>
        <strain evidence="8 9">CECT 8305</strain>
    </source>
</reference>
<keyword evidence="4 6" id="KW-0472">Membrane</keyword>
<feature type="transmembrane region" description="Helical" evidence="6">
    <location>
        <begin position="431"/>
        <end position="451"/>
    </location>
</feature>
<name>A0A7W9Q7W8_9ACTN</name>
<feature type="transmembrane region" description="Helical" evidence="6">
    <location>
        <begin position="361"/>
        <end position="380"/>
    </location>
</feature>
<dbReference type="Gene3D" id="1.20.1250.20">
    <property type="entry name" value="MFS general substrate transporter like domains"/>
    <property type="match status" value="1"/>
</dbReference>
<dbReference type="EMBL" id="JACHJL010000004">
    <property type="protein sequence ID" value="MBB5935246.1"/>
    <property type="molecule type" value="Genomic_DNA"/>
</dbReference>
<proteinExistence type="predicted"/>
<keyword evidence="2 6" id="KW-0812">Transmembrane</keyword>
<dbReference type="InterPro" id="IPR020846">
    <property type="entry name" value="MFS_dom"/>
</dbReference>
<evidence type="ECO:0000256" key="4">
    <source>
        <dbReference type="ARBA" id="ARBA00023136"/>
    </source>
</evidence>
<evidence type="ECO:0000256" key="2">
    <source>
        <dbReference type="ARBA" id="ARBA00022692"/>
    </source>
</evidence>
<feature type="transmembrane region" description="Helical" evidence="6">
    <location>
        <begin position="502"/>
        <end position="521"/>
    </location>
</feature>
<evidence type="ECO:0000313" key="8">
    <source>
        <dbReference type="EMBL" id="MBB5935246.1"/>
    </source>
</evidence>
<dbReference type="Proteomes" id="UP000588098">
    <property type="component" value="Unassembled WGS sequence"/>
</dbReference>
<comment type="subcellular location">
    <subcellularLocation>
        <location evidence="1">Cell membrane</location>
        <topology evidence="1">Multi-pass membrane protein</topology>
    </subcellularLocation>
</comment>
<evidence type="ECO:0000256" key="6">
    <source>
        <dbReference type="SAM" id="Phobius"/>
    </source>
</evidence>
<feature type="transmembrane region" description="Helical" evidence="6">
    <location>
        <begin position="334"/>
        <end position="354"/>
    </location>
</feature>
<feature type="compositionally biased region" description="Pro residues" evidence="5">
    <location>
        <begin position="83"/>
        <end position="99"/>
    </location>
</feature>
<protein>
    <submittedName>
        <fullName evidence="8">MFS family permease</fullName>
    </submittedName>
</protein>
<accession>A0A7W9Q7W8</accession>
<keyword evidence="3 6" id="KW-1133">Transmembrane helix</keyword>
<dbReference type="PANTHER" id="PTHR23501">
    <property type="entry name" value="MAJOR FACILITATOR SUPERFAMILY"/>
    <property type="match status" value="1"/>
</dbReference>
<gene>
    <name evidence="8" type="ORF">FHS42_002296</name>
</gene>
<dbReference type="GO" id="GO:0005886">
    <property type="term" value="C:plasma membrane"/>
    <property type="evidence" value="ECO:0007669"/>
    <property type="project" value="UniProtKB-SubCell"/>
</dbReference>
<evidence type="ECO:0000313" key="9">
    <source>
        <dbReference type="Proteomes" id="UP000588098"/>
    </source>
</evidence>
<feature type="region of interest" description="Disordered" evidence="5">
    <location>
        <begin position="1"/>
        <end position="55"/>
    </location>
</feature>
<dbReference type="InterPro" id="IPR011701">
    <property type="entry name" value="MFS"/>
</dbReference>
<comment type="caution">
    <text evidence="8">The sequence shown here is derived from an EMBL/GenBank/DDBJ whole genome shotgun (WGS) entry which is preliminary data.</text>
</comment>
<dbReference type="RefSeq" id="WP_246494467.1">
    <property type="nucleotide sequence ID" value="NZ_JACHJL010000004.1"/>
</dbReference>
<feature type="transmembrane region" description="Helical" evidence="6">
    <location>
        <begin position="155"/>
        <end position="173"/>
    </location>
</feature>
<dbReference type="SUPFAM" id="SSF103473">
    <property type="entry name" value="MFS general substrate transporter"/>
    <property type="match status" value="1"/>
</dbReference>
<organism evidence="8 9">
    <name type="scientific">Streptomyces zagrosensis</name>
    <dbReference type="NCBI Taxonomy" id="1042984"/>
    <lineage>
        <taxon>Bacteria</taxon>
        <taxon>Bacillati</taxon>
        <taxon>Actinomycetota</taxon>
        <taxon>Actinomycetes</taxon>
        <taxon>Kitasatosporales</taxon>
        <taxon>Streptomycetaceae</taxon>
        <taxon>Streptomyces</taxon>
    </lineage>
</organism>
<dbReference type="GO" id="GO:0022857">
    <property type="term" value="F:transmembrane transporter activity"/>
    <property type="evidence" value="ECO:0007669"/>
    <property type="project" value="InterPro"/>
</dbReference>
<evidence type="ECO:0000259" key="7">
    <source>
        <dbReference type="PROSITE" id="PS50850"/>
    </source>
</evidence>
<dbReference type="Gene3D" id="1.20.1720.10">
    <property type="entry name" value="Multidrug resistance protein D"/>
    <property type="match status" value="1"/>
</dbReference>
<evidence type="ECO:0000256" key="1">
    <source>
        <dbReference type="ARBA" id="ARBA00004651"/>
    </source>
</evidence>
<evidence type="ECO:0000256" key="3">
    <source>
        <dbReference type="ARBA" id="ARBA00022989"/>
    </source>
</evidence>
<feature type="transmembrane region" description="Helical" evidence="6">
    <location>
        <begin position="210"/>
        <end position="232"/>
    </location>
</feature>
<feature type="transmembrane region" description="Helical" evidence="6">
    <location>
        <begin position="541"/>
        <end position="561"/>
    </location>
</feature>
<evidence type="ECO:0000256" key="5">
    <source>
        <dbReference type="SAM" id="MobiDB-lite"/>
    </source>
</evidence>
<feature type="transmembrane region" description="Helical" evidence="6">
    <location>
        <begin position="244"/>
        <end position="266"/>
    </location>
</feature>
<dbReference type="AlphaFoldDB" id="A0A7W9Q7W8"/>
<feature type="transmembrane region" description="Helical" evidence="6">
    <location>
        <begin position="311"/>
        <end position="328"/>
    </location>
</feature>
<feature type="transmembrane region" description="Helical" evidence="6">
    <location>
        <begin position="120"/>
        <end position="143"/>
    </location>
</feature>
<feature type="compositionally biased region" description="Low complexity" evidence="5">
    <location>
        <begin position="12"/>
        <end position="55"/>
    </location>
</feature>
<dbReference type="PROSITE" id="PS50850">
    <property type="entry name" value="MFS"/>
    <property type="match status" value="1"/>
</dbReference>
<feature type="transmembrane region" description="Helical" evidence="6">
    <location>
        <begin position="457"/>
        <end position="482"/>
    </location>
</feature>
<keyword evidence="9" id="KW-1185">Reference proteome</keyword>